<dbReference type="Proteomes" id="UP001143364">
    <property type="component" value="Unassembled WGS sequence"/>
</dbReference>
<gene>
    <name evidence="3" type="ORF">GCM10008171_13420</name>
</gene>
<dbReference type="InterPro" id="IPR018511">
    <property type="entry name" value="Hemolysin-typ_Ca-bd_CS"/>
</dbReference>
<dbReference type="PROSITE" id="PS00330">
    <property type="entry name" value="HEMOLYSIN_CALCIUM"/>
    <property type="match status" value="5"/>
</dbReference>
<protein>
    <recommendedName>
        <fullName evidence="5">Calcium-binding protein</fullName>
    </recommendedName>
</protein>
<comment type="subcellular location">
    <subcellularLocation>
        <location evidence="1">Secreted</location>
    </subcellularLocation>
</comment>
<evidence type="ECO:0000256" key="2">
    <source>
        <dbReference type="ARBA" id="ARBA00022525"/>
    </source>
</evidence>
<dbReference type="Gene3D" id="2.150.10.10">
    <property type="entry name" value="Serralysin-like metalloprotease, C-terminal"/>
    <property type="match status" value="3"/>
</dbReference>
<evidence type="ECO:0000313" key="4">
    <source>
        <dbReference type="Proteomes" id="UP001143364"/>
    </source>
</evidence>
<sequence length="608" mass="62177">MARVVINSVGSAIDNQIYAALQPQRLELFSTTSYEFRAGDGRLVFKGDFSVVNGAFAGGVATSIEVRNNTGALVATIDQVSIDSDDFLALTSHDELNGLLGASTFQGSSGADRVYLSGATGAWSVDAGAGDDLITGALVGNNTLNGGDGNDLIAAFGAGADTFNGGAGDDVLRAGFGGDTLIGGAGVDRIEFAPAAEGGLGGAAVRIQLSNTGAQTLREGVTLTVSGVENVTGTDFGDWIGGDDGANRLLGGGGNDRLLGGRGNDYLEGGAGADTLEGGRGNDTYVIDASDTVKELAGQGVDTVRLEYRYSPSVDFYEYRIDSNIENVVVRAGNPVHVWGNEGDNVIEGGGEGDVLYGMGGNDTIKVGFGDTSVSGGEGLDTLVLLTMSRESMGSVDLGAGFAEWRDDGFGYSYNIAFDSIENVVGAGGDDYIYGSSGANVIDGGEGRDRLYGYGGDDTILGGDGKDYLYGDSGADTLDGGASNDWLTGGLGADRLTGGASGDIFIFNSITDSQLYGAGRDVILDFSPSGIDKIDLRGIDASTLATGDQAFTLIKTAAFTAGVAGQLRYDVGPNGHLYLYGDVNGDRSADFSILVANTDGLISKDFLL</sequence>
<proteinExistence type="predicted"/>
<reference evidence="3" key="1">
    <citation type="journal article" date="2014" name="Int. J. Syst. Evol. Microbiol.">
        <title>Complete genome sequence of Corynebacterium casei LMG S-19264T (=DSM 44701T), isolated from a smear-ripened cheese.</title>
        <authorList>
            <consortium name="US DOE Joint Genome Institute (JGI-PGF)"/>
            <person name="Walter F."/>
            <person name="Albersmeier A."/>
            <person name="Kalinowski J."/>
            <person name="Ruckert C."/>
        </authorList>
    </citation>
    <scope>NUCLEOTIDE SEQUENCE</scope>
    <source>
        <strain evidence="3">VKM B-2555</strain>
    </source>
</reference>
<dbReference type="PRINTS" id="PR00313">
    <property type="entry name" value="CABNDNGRPT"/>
</dbReference>
<dbReference type="EMBL" id="BSFK01000005">
    <property type="protein sequence ID" value="GLK76088.1"/>
    <property type="molecule type" value="Genomic_DNA"/>
</dbReference>
<dbReference type="RefSeq" id="WP_271204010.1">
    <property type="nucleotide sequence ID" value="NZ_BSFK01000005.1"/>
</dbReference>
<accession>A0A9W6JIF7</accession>
<dbReference type="GO" id="GO:0005509">
    <property type="term" value="F:calcium ion binding"/>
    <property type="evidence" value="ECO:0007669"/>
    <property type="project" value="InterPro"/>
</dbReference>
<dbReference type="InterPro" id="IPR001343">
    <property type="entry name" value="Hemolysn_Ca-bd"/>
</dbReference>
<reference evidence="3" key="2">
    <citation type="submission" date="2023-01" db="EMBL/GenBank/DDBJ databases">
        <authorList>
            <person name="Sun Q."/>
            <person name="Evtushenko L."/>
        </authorList>
    </citation>
    <scope>NUCLEOTIDE SEQUENCE</scope>
    <source>
        <strain evidence="3">VKM B-2555</strain>
    </source>
</reference>
<dbReference type="GO" id="GO:0005576">
    <property type="term" value="C:extracellular region"/>
    <property type="evidence" value="ECO:0007669"/>
    <property type="project" value="UniProtKB-SubCell"/>
</dbReference>
<comment type="caution">
    <text evidence="3">The sequence shown here is derived from an EMBL/GenBank/DDBJ whole genome shotgun (WGS) entry which is preliminary data.</text>
</comment>
<dbReference type="AlphaFoldDB" id="A0A9W6JIF7"/>
<organism evidence="3 4">
    <name type="scientific">Methylopila jiangsuensis</name>
    <dbReference type="NCBI Taxonomy" id="586230"/>
    <lineage>
        <taxon>Bacteria</taxon>
        <taxon>Pseudomonadati</taxon>
        <taxon>Pseudomonadota</taxon>
        <taxon>Alphaproteobacteria</taxon>
        <taxon>Hyphomicrobiales</taxon>
        <taxon>Methylopilaceae</taxon>
        <taxon>Methylopila</taxon>
    </lineage>
</organism>
<dbReference type="InterPro" id="IPR050557">
    <property type="entry name" value="RTX_toxin/Mannuronan_C5-epim"/>
</dbReference>
<dbReference type="InterPro" id="IPR011049">
    <property type="entry name" value="Serralysin-like_metalloprot_C"/>
</dbReference>
<dbReference type="PANTHER" id="PTHR38340:SF1">
    <property type="entry name" value="S-LAYER PROTEIN"/>
    <property type="match status" value="1"/>
</dbReference>
<name>A0A9W6JIF7_9HYPH</name>
<evidence type="ECO:0000256" key="1">
    <source>
        <dbReference type="ARBA" id="ARBA00004613"/>
    </source>
</evidence>
<dbReference type="SUPFAM" id="SSF51120">
    <property type="entry name" value="beta-Roll"/>
    <property type="match status" value="4"/>
</dbReference>
<keyword evidence="4" id="KW-1185">Reference proteome</keyword>
<evidence type="ECO:0008006" key="5">
    <source>
        <dbReference type="Google" id="ProtNLM"/>
    </source>
</evidence>
<dbReference type="PANTHER" id="PTHR38340">
    <property type="entry name" value="S-LAYER PROTEIN"/>
    <property type="match status" value="1"/>
</dbReference>
<keyword evidence="2" id="KW-0964">Secreted</keyword>
<evidence type="ECO:0000313" key="3">
    <source>
        <dbReference type="EMBL" id="GLK76088.1"/>
    </source>
</evidence>
<dbReference type="Pfam" id="PF00353">
    <property type="entry name" value="HemolysinCabind"/>
    <property type="match status" value="6"/>
</dbReference>